<evidence type="ECO:0000313" key="2">
    <source>
        <dbReference type="EMBL" id="CED85469.1"/>
    </source>
</evidence>
<accession>A0A0F7SXJ6</accession>
<feature type="compositionally biased region" description="Acidic residues" evidence="1">
    <location>
        <begin position="216"/>
        <end position="231"/>
    </location>
</feature>
<dbReference type="AlphaFoldDB" id="A0A0F7SXJ6"/>
<feature type="region of interest" description="Disordered" evidence="1">
    <location>
        <begin position="202"/>
        <end position="236"/>
    </location>
</feature>
<proteinExistence type="predicted"/>
<organism evidence="2">
    <name type="scientific">Phaffia rhodozyma</name>
    <name type="common">Yeast</name>
    <name type="synonym">Xanthophyllomyces dendrorhous</name>
    <dbReference type="NCBI Taxonomy" id="264483"/>
    <lineage>
        <taxon>Eukaryota</taxon>
        <taxon>Fungi</taxon>
        <taxon>Dikarya</taxon>
        <taxon>Basidiomycota</taxon>
        <taxon>Agaricomycotina</taxon>
        <taxon>Tremellomycetes</taxon>
        <taxon>Cystofilobasidiales</taxon>
        <taxon>Mrakiaceae</taxon>
        <taxon>Phaffia</taxon>
    </lineage>
</organism>
<dbReference type="EMBL" id="LN483332">
    <property type="protein sequence ID" value="CED85469.1"/>
    <property type="molecule type" value="Genomic_DNA"/>
</dbReference>
<evidence type="ECO:0000256" key="1">
    <source>
        <dbReference type="SAM" id="MobiDB-lite"/>
    </source>
</evidence>
<feature type="region of interest" description="Disordered" evidence="1">
    <location>
        <begin position="1"/>
        <end position="23"/>
    </location>
</feature>
<reference evidence="2" key="1">
    <citation type="submission" date="2014-08" db="EMBL/GenBank/DDBJ databases">
        <authorList>
            <person name="Sharma Rahul"/>
            <person name="Thines Marco"/>
        </authorList>
    </citation>
    <scope>NUCLEOTIDE SEQUENCE</scope>
</reference>
<sequence>MKRKRTVQASTKSSLAANTTATTTATTTTTTTATCSACGQIGHSMRSNHLCPFYIPRQRVEIRAKSAVPMVSGTVKIGFGSLLAFKPLAGPIESAVARLGKITFDASRLLNIHMSKVCADGGEIPNLPNIMRLYLQAVGFNKRGGNLHQGAPTLNEGINHIRDTSFPAEHQFTDSKRVISLAMTMWLETNVGEAIQSRISISQEQLSPLPPRGGGEGEEREEGEEDREEEPPQAATSLAASPWLLKLLLPDQRTVMEAHLRVLFDFLTDDIFGGLPLTGEAIKTSWRLYLRPLYRILTIFEEHGPQDAATRRTTRRRGHGLRLFSLLPLSSHRSSYVFVDTMILYDLWCQLKSEDADMGYMRGVTQVSFRDDSDTWWKRSFHISKVKTRKRQFAMSLSTDGIGVSAGMLRPMSSSSGIDAYGWRWEGEEKDRHRVEYVPWGVRPEDEVVGLDPGRRTLLSTTAGGIDMSLDNGGLAEHGTQWSLSLK</sequence>
<protein>
    <submittedName>
        <fullName evidence="2">Uncharacterized protein</fullName>
    </submittedName>
</protein>
<name>A0A0F7SXJ6_PHARH</name>